<gene>
    <name evidence="2" type="ORF">SLS56_010069</name>
</gene>
<evidence type="ECO:0000313" key="3">
    <source>
        <dbReference type="Proteomes" id="UP001521116"/>
    </source>
</evidence>
<protein>
    <submittedName>
        <fullName evidence="2">Uncharacterized protein</fullName>
    </submittedName>
</protein>
<dbReference type="EMBL" id="JAJVDC020000186">
    <property type="protein sequence ID" value="KAL1619525.1"/>
    <property type="molecule type" value="Genomic_DNA"/>
</dbReference>
<comment type="caution">
    <text evidence="2">The sequence shown here is derived from an EMBL/GenBank/DDBJ whole genome shotgun (WGS) entry which is preliminary data.</text>
</comment>
<name>A0ABR3SGY0_9PEZI</name>
<evidence type="ECO:0000313" key="2">
    <source>
        <dbReference type="EMBL" id="KAL1619525.1"/>
    </source>
</evidence>
<keyword evidence="3" id="KW-1185">Reference proteome</keyword>
<feature type="compositionally biased region" description="Polar residues" evidence="1">
    <location>
        <begin position="217"/>
        <end position="227"/>
    </location>
</feature>
<proteinExistence type="predicted"/>
<feature type="region of interest" description="Disordered" evidence="1">
    <location>
        <begin position="207"/>
        <end position="227"/>
    </location>
</feature>
<organism evidence="2 3">
    <name type="scientific">Neofusicoccum ribis</name>
    <dbReference type="NCBI Taxonomy" id="45134"/>
    <lineage>
        <taxon>Eukaryota</taxon>
        <taxon>Fungi</taxon>
        <taxon>Dikarya</taxon>
        <taxon>Ascomycota</taxon>
        <taxon>Pezizomycotina</taxon>
        <taxon>Dothideomycetes</taxon>
        <taxon>Dothideomycetes incertae sedis</taxon>
        <taxon>Botryosphaeriales</taxon>
        <taxon>Botryosphaeriaceae</taxon>
        <taxon>Neofusicoccum</taxon>
    </lineage>
</organism>
<feature type="compositionally biased region" description="Low complexity" evidence="1">
    <location>
        <begin position="207"/>
        <end position="216"/>
    </location>
</feature>
<sequence>MVCFFEGPNLPSSINGAIPTFGVNPSNTNFLAATGSFTNRKDEICTFPKSYTGNKDGENTITPYIMGDFVTRGATARATLPCKGLNGAKTYTSFQCPQVTYNRMAQGTFTMFFVAPTGPEFKPYVFAVSSPTTATDYVYETAISSTTLAPAPTITNFITQTSGTSTITITLSPEPSTTVTDTAYSATVPTTVFQTLAGRTETIFESSTTTTTISREGQPSSTTTETEYTGASVTTEYSTAMIKLSIEHLFYHIYVRFFHFHFHIHIHFYVRILHSFRINLFHSDHYFHQYEYGVFDVDHFLNNFGYSNPSGMPWL</sequence>
<reference evidence="2 3" key="1">
    <citation type="submission" date="2024-02" db="EMBL/GenBank/DDBJ databases">
        <title>De novo assembly and annotation of 12 fungi associated with fruit tree decline syndrome in Ontario, Canada.</title>
        <authorList>
            <person name="Sulman M."/>
            <person name="Ellouze W."/>
            <person name="Ilyukhin E."/>
        </authorList>
    </citation>
    <scope>NUCLEOTIDE SEQUENCE [LARGE SCALE GENOMIC DNA]</scope>
    <source>
        <strain evidence="2 3">M1-105</strain>
    </source>
</reference>
<accession>A0ABR3SGY0</accession>
<dbReference type="Proteomes" id="UP001521116">
    <property type="component" value="Unassembled WGS sequence"/>
</dbReference>
<evidence type="ECO:0000256" key="1">
    <source>
        <dbReference type="SAM" id="MobiDB-lite"/>
    </source>
</evidence>